<evidence type="ECO:0000256" key="6">
    <source>
        <dbReference type="RuleBase" id="RU004057"/>
    </source>
</evidence>
<evidence type="ECO:0000259" key="8">
    <source>
        <dbReference type="Pfam" id="PF01618"/>
    </source>
</evidence>
<sequence>MIGFCLADGNLTDLNNSLSKKENLFNSDAKEILDANLNDLNLSNNTNILKEKRDFSFFSLYENADIVVKIVIYILVLFSVLTWGIFIAKILQYKSLNQELSKSLNLLKDTNTINDLPNFSQKDIAFTLSSIIRDEISKSKSTQNLNERINLRLQTVSQNIISKAKKFTGILASIGSSAPFIGLFGTVWGIMNSFMGIATSNNTGLDVVAPGIAEALFATAFGLVAAIPAVLFYNYTIYLNSKFTDLLDEVATMFFVIFDRTMDGNK</sequence>
<evidence type="ECO:0000256" key="4">
    <source>
        <dbReference type="ARBA" id="ARBA00022989"/>
    </source>
</evidence>
<feature type="transmembrane region" description="Helical" evidence="7">
    <location>
        <begin position="66"/>
        <end position="88"/>
    </location>
</feature>
<evidence type="ECO:0000256" key="7">
    <source>
        <dbReference type="SAM" id="Phobius"/>
    </source>
</evidence>
<comment type="caution">
    <text evidence="9">The sequence shown here is derived from an EMBL/GenBank/DDBJ whole genome shotgun (WGS) entry which is preliminary data.</text>
</comment>
<organism evidence="9 10">
    <name type="scientific">Campylobacter portucalensis</name>
    <dbReference type="NCBI Taxonomy" id="2608384"/>
    <lineage>
        <taxon>Bacteria</taxon>
        <taxon>Pseudomonadati</taxon>
        <taxon>Campylobacterota</taxon>
        <taxon>Epsilonproteobacteria</taxon>
        <taxon>Campylobacterales</taxon>
        <taxon>Campylobacteraceae</taxon>
        <taxon>Campylobacter</taxon>
    </lineage>
</organism>
<keyword evidence="6" id="KW-0653">Protein transport</keyword>
<feature type="transmembrane region" description="Helical" evidence="7">
    <location>
        <begin position="211"/>
        <end position="233"/>
    </location>
</feature>
<feature type="domain" description="MotA/TolQ/ExbB proton channel" evidence="8">
    <location>
        <begin position="131"/>
        <end position="243"/>
    </location>
</feature>
<dbReference type="EMBL" id="VWSJ01000027">
    <property type="protein sequence ID" value="MSN96851.1"/>
    <property type="molecule type" value="Genomic_DNA"/>
</dbReference>
<reference evidence="9 10" key="1">
    <citation type="submission" date="2019-09" db="EMBL/GenBank/DDBJ databases">
        <authorList>
            <person name="Silva M."/>
            <person name="Pereira G."/>
            <person name="Lopes-Da-Costa L."/>
            <person name="Silva E."/>
        </authorList>
    </citation>
    <scope>NUCLEOTIDE SEQUENCE [LARGE SCALE GENOMIC DNA]</scope>
    <source>
        <strain evidence="9 10">FMV-PI01</strain>
    </source>
</reference>
<dbReference type="Proteomes" id="UP000476338">
    <property type="component" value="Unassembled WGS sequence"/>
</dbReference>
<comment type="subcellular location">
    <subcellularLocation>
        <location evidence="1">Cell inner membrane</location>
        <topology evidence="1">Multi-pass membrane protein</topology>
    </subcellularLocation>
    <subcellularLocation>
        <location evidence="6">Membrane</location>
        <topology evidence="6">Multi-pass membrane protein</topology>
    </subcellularLocation>
</comment>
<dbReference type="AlphaFoldDB" id="A0A6L5WMG9"/>
<evidence type="ECO:0000313" key="9">
    <source>
        <dbReference type="EMBL" id="MSN96851.1"/>
    </source>
</evidence>
<keyword evidence="5 7" id="KW-0472">Membrane</keyword>
<evidence type="ECO:0000256" key="2">
    <source>
        <dbReference type="ARBA" id="ARBA00022475"/>
    </source>
</evidence>
<dbReference type="InterPro" id="IPR050790">
    <property type="entry name" value="ExbB/TolQ_transport"/>
</dbReference>
<evidence type="ECO:0000256" key="5">
    <source>
        <dbReference type="ARBA" id="ARBA00023136"/>
    </source>
</evidence>
<gene>
    <name evidence="9" type="ORF">F1B92_06690</name>
</gene>
<feature type="transmembrane region" description="Helical" evidence="7">
    <location>
        <begin position="167"/>
        <end position="191"/>
    </location>
</feature>
<comment type="similarity">
    <text evidence="6">Belongs to the exbB/tolQ family.</text>
</comment>
<keyword evidence="6" id="KW-0813">Transport</keyword>
<dbReference type="Pfam" id="PF01618">
    <property type="entry name" value="MotA_ExbB"/>
    <property type="match status" value="1"/>
</dbReference>
<proteinExistence type="inferred from homology"/>
<accession>A0A6L5WMG9</accession>
<evidence type="ECO:0000313" key="10">
    <source>
        <dbReference type="Proteomes" id="UP000476338"/>
    </source>
</evidence>
<dbReference type="GO" id="GO:0005886">
    <property type="term" value="C:plasma membrane"/>
    <property type="evidence" value="ECO:0007669"/>
    <property type="project" value="UniProtKB-SubCell"/>
</dbReference>
<dbReference type="PANTHER" id="PTHR30625:SF16">
    <property type="entry name" value="BIOPOLYMER TRANSPORT PROTEIN EXBB"/>
    <property type="match status" value="1"/>
</dbReference>
<evidence type="ECO:0000256" key="3">
    <source>
        <dbReference type="ARBA" id="ARBA00022692"/>
    </source>
</evidence>
<dbReference type="GO" id="GO:0017038">
    <property type="term" value="P:protein import"/>
    <property type="evidence" value="ECO:0007669"/>
    <property type="project" value="TreeGrafter"/>
</dbReference>
<reference evidence="9 10" key="2">
    <citation type="submission" date="2020-03" db="EMBL/GenBank/DDBJ databases">
        <title>Campylobacter portucalensis sp. nov., a new species of Campylobacter isolated from the reproductive tract of bulls.</title>
        <authorList>
            <person name="Silva M.F."/>
            <person name="Pereira G."/>
            <person name="Carneiro C."/>
            <person name="Hemphill A."/>
            <person name="Mateus L."/>
            <person name="Lopes-Da-Costa L."/>
            <person name="Silva E."/>
        </authorList>
    </citation>
    <scope>NUCLEOTIDE SEQUENCE [LARGE SCALE GENOMIC DNA]</scope>
    <source>
        <strain evidence="9 10">FMV-PI01</strain>
    </source>
</reference>
<keyword evidence="10" id="KW-1185">Reference proteome</keyword>
<keyword evidence="2" id="KW-1003">Cell membrane</keyword>
<keyword evidence="3 7" id="KW-0812">Transmembrane</keyword>
<keyword evidence="4 7" id="KW-1133">Transmembrane helix</keyword>
<evidence type="ECO:0000256" key="1">
    <source>
        <dbReference type="ARBA" id="ARBA00004429"/>
    </source>
</evidence>
<protein>
    <submittedName>
        <fullName evidence="9">MotA/TolQ/ExbB proton channel family protein</fullName>
    </submittedName>
</protein>
<name>A0A6L5WMG9_9BACT</name>
<dbReference type="InterPro" id="IPR002898">
    <property type="entry name" value="MotA_ExbB_proton_chnl"/>
</dbReference>
<dbReference type="PANTHER" id="PTHR30625">
    <property type="entry name" value="PROTEIN TOLQ"/>
    <property type="match status" value="1"/>
</dbReference>